<dbReference type="InterPro" id="IPR017441">
    <property type="entry name" value="Protein_kinase_ATP_BS"/>
</dbReference>
<evidence type="ECO:0000256" key="3">
    <source>
        <dbReference type="ARBA" id="ARBA00022741"/>
    </source>
</evidence>
<dbReference type="SUPFAM" id="SSF56112">
    <property type="entry name" value="Protein kinase-like (PK-like)"/>
    <property type="match status" value="1"/>
</dbReference>
<protein>
    <recommendedName>
        <fullName evidence="1">non-specific serine/threonine protein kinase</fullName>
        <ecNumber evidence="1">2.7.11.1</ecNumber>
    </recommendedName>
</protein>
<proteinExistence type="predicted"/>
<reference evidence="8 9" key="1">
    <citation type="submission" date="2013-07" db="EMBL/GenBank/DDBJ databases">
        <title>The Genome Sequence of Cryptococcus heveanensis BCC8398.</title>
        <authorList>
            <consortium name="The Broad Institute Genome Sequencing Platform"/>
            <person name="Cuomo C."/>
            <person name="Litvintseva A."/>
            <person name="Chen Y."/>
            <person name="Heitman J."/>
            <person name="Sun S."/>
            <person name="Springer D."/>
            <person name="Dromer F."/>
            <person name="Young S.K."/>
            <person name="Zeng Q."/>
            <person name="Gargeya S."/>
            <person name="Fitzgerald M."/>
            <person name="Abouelleil A."/>
            <person name="Alvarado L."/>
            <person name="Berlin A.M."/>
            <person name="Chapman S.B."/>
            <person name="Dewar J."/>
            <person name="Goldberg J."/>
            <person name="Griggs A."/>
            <person name="Gujja S."/>
            <person name="Hansen M."/>
            <person name="Howarth C."/>
            <person name="Imamovic A."/>
            <person name="Larimer J."/>
            <person name="McCowan C."/>
            <person name="Murphy C."/>
            <person name="Pearson M."/>
            <person name="Priest M."/>
            <person name="Roberts A."/>
            <person name="Saif S."/>
            <person name="Shea T."/>
            <person name="Sykes S."/>
            <person name="Wortman J."/>
            <person name="Nusbaum C."/>
            <person name="Birren B."/>
        </authorList>
    </citation>
    <scope>NUCLEOTIDE SEQUENCE [LARGE SCALE GENOMIC DNA]</scope>
    <source>
        <strain evidence="8 9">BCC8398</strain>
    </source>
</reference>
<keyword evidence="2" id="KW-0808">Transferase</keyword>
<dbReference type="OrthoDB" id="40902at2759"/>
<dbReference type="GO" id="GO:0000045">
    <property type="term" value="P:autophagosome assembly"/>
    <property type="evidence" value="ECO:0007669"/>
    <property type="project" value="TreeGrafter"/>
</dbReference>
<dbReference type="GO" id="GO:0005524">
    <property type="term" value="F:ATP binding"/>
    <property type="evidence" value="ECO:0007669"/>
    <property type="project" value="UniProtKB-UniRule"/>
</dbReference>
<keyword evidence="3 6" id="KW-0547">Nucleotide-binding</keyword>
<dbReference type="GO" id="GO:0005829">
    <property type="term" value="C:cytosol"/>
    <property type="evidence" value="ECO:0007669"/>
    <property type="project" value="TreeGrafter"/>
</dbReference>
<dbReference type="AlphaFoldDB" id="A0A1B9GRS4"/>
<dbReference type="InterPro" id="IPR000719">
    <property type="entry name" value="Prot_kinase_dom"/>
</dbReference>
<dbReference type="GO" id="GO:0005776">
    <property type="term" value="C:autophagosome"/>
    <property type="evidence" value="ECO:0007669"/>
    <property type="project" value="TreeGrafter"/>
</dbReference>
<evidence type="ECO:0000259" key="7">
    <source>
        <dbReference type="PROSITE" id="PS50011"/>
    </source>
</evidence>
<dbReference type="Gene3D" id="2.60.200.20">
    <property type="match status" value="1"/>
</dbReference>
<sequence>MIDALTCRLTTSTELNLAVLHDTSTNGYELNGQKCGKIEHRLGGKKVDSRSVVLRDGDEIRLPGSRARFRYTQPFQVPQDREVTDELRNLALFRNLYTNESLSVEPWVIHNYPLGHGTWGLVNLGTHTATRSLQFAIKTVSLHRQPETTLNLLREVGIHRKVDHPNIVRLIDYVKVTDAEEHGTAGYGKLHLVMDLVTGGDLWTYMAKYKPLREDEMRWIAWQVTDGLKYLHNNGIVHRDLKPESILLHTAMAYPRVLIADLGHATTMSSILSSLIPVPIALSFSPSTAPPTPTQRMGYLIPLDHTGTLQYLPPEHLEWRLAAGRGEPKSVCQGSRKDIAKEQFKRQCAMDVWALGVTVWFCAKVDFSNQYLPTFTVTKSNQQRRKCYPSIPVNSDHPPG</sequence>
<organism evidence="8 9">
    <name type="scientific">Kwoniella heveanensis BCC8398</name>
    <dbReference type="NCBI Taxonomy" id="1296120"/>
    <lineage>
        <taxon>Eukaryota</taxon>
        <taxon>Fungi</taxon>
        <taxon>Dikarya</taxon>
        <taxon>Basidiomycota</taxon>
        <taxon>Agaricomycotina</taxon>
        <taxon>Tremellomycetes</taxon>
        <taxon>Tremellales</taxon>
        <taxon>Cryptococcaceae</taxon>
        <taxon>Kwoniella</taxon>
    </lineage>
</organism>
<dbReference type="Gene3D" id="1.10.510.10">
    <property type="entry name" value="Transferase(Phosphotransferase) domain 1"/>
    <property type="match status" value="1"/>
</dbReference>
<keyword evidence="9" id="KW-1185">Reference proteome</keyword>
<evidence type="ECO:0000256" key="6">
    <source>
        <dbReference type="PROSITE-ProRule" id="PRU10141"/>
    </source>
</evidence>
<evidence type="ECO:0000256" key="1">
    <source>
        <dbReference type="ARBA" id="ARBA00012513"/>
    </source>
</evidence>
<dbReference type="EMBL" id="KI669503">
    <property type="protein sequence ID" value="OCF33764.1"/>
    <property type="molecule type" value="Genomic_DNA"/>
</dbReference>
<evidence type="ECO:0000313" key="9">
    <source>
        <dbReference type="Proteomes" id="UP000092666"/>
    </source>
</evidence>
<dbReference type="GO" id="GO:0004674">
    <property type="term" value="F:protein serine/threonine kinase activity"/>
    <property type="evidence" value="ECO:0007669"/>
    <property type="project" value="UniProtKB-EC"/>
</dbReference>
<evidence type="ECO:0000256" key="2">
    <source>
        <dbReference type="ARBA" id="ARBA00022679"/>
    </source>
</evidence>
<dbReference type="EC" id="2.7.11.1" evidence="1"/>
<evidence type="ECO:0000313" key="8">
    <source>
        <dbReference type="EMBL" id="OCF33764.1"/>
    </source>
</evidence>
<dbReference type="STRING" id="1296120.A0A1B9GRS4"/>
<evidence type="ECO:0000256" key="5">
    <source>
        <dbReference type="ARBA" id="ARBA00022840"/>
    </source>
</evidence>
<dbReference type="PROSITE" id="PS00107">
    <property type="entry name" value="PROTEIN_KINASE_ATP"/>
    <property type="match status" value="1"/>
</dbReference>
<gene>
    <name evidence="8" type="ORF">I316_04476</name>
</gene>
<dbReference type="GO" id="GO:0010506">
    <property type="term" value="P:regulation of autophagy"/>
    <property type="evidence" value="ECO:0007669"/>
    <property type="project" value="InterPro"/>
</dbReference>
<dbReference type="GO" id="GO:0016020">
    <property type="term" value="C:membrane"/>
    <property type="evidence" value="ECO:0007669"/>
    <property type="project" value="TreeGrafter"/>
</dbReference>
<dbReference type="SUPFAM" id="SSF49879">
    <property type="entry name" value="SMAD/FHA domain"/>
    <property type="match status" value="1"/>
</dbReference>
<dbReference type="InterPro" id="IPR008984">
    <property type="entry name" value="SMAD_FHA_dom_sf"/>
</dbReference>
<dbReference type="InterPro" id="IPR011009">
    <property type="entry name" value="Kinase-like_dom_sf"/>
</dbReference>
<keyword evidence="4 8" id="KW-0418">Kinase</keyword>
<feature type="domain" description="Protein kinase" evidence="7">
    <location>
        <begin position="108"/>
        <end position="400"/>
    </location>
</feature>
<dbReference type="PANTHER" id="PTHR24348">
    <property type="entry name" value="SERINE/THREONINE-PROTEIN KINASE UNC-51-RELATED"/>
    <property type="match status" value="1"/>
</dbReference>
<accession>A0A1B9GRS4</accession>
<reference evidence="9" key="2">
    <citation type="submission" date="2013-12" db="EMBL/GenBank/DDBJ databases">
        <title>Evolution of pathogenesis and genome organization in the Tremellales.</title>
        <authorList>
            <person name="Cuomo C."/>
            <person name="Litvintseva A."/>
            <person name="Heitman J."/>
            <person name="Chen Y."/>
            <person name="Sun S."/>
            <person name="Springer D."/>
            <person name="Dromer F."/>
            <person name="Young S."/>
            <person name="Zeng Q."/>
            <person name="Chapman S."/>
            <person name="Gujja S."/>
            <person name="Saif S."/>
            <person name="Birren B."/>
        </authorList>
    </citation>
    <scope>NUCLEOTIDE SEQUENCE [LARGE SCALE GENOMIC DNA]</scope>
    <source>
        <strain evidence="9">BCC8398</strain>
    </source>
</reference>
<dbReference type="Proteomes" id="UP000092666">
    <property type="component" value="Unassembled WGS sequence"/>
</dbReference>
<feature type="binding site" evidence="6">
    <location>
        <position position="138"/>
    </location>
    <ligand>
        <name>ATP</name>
        <dbReference type="ChEBI" id="CHEBI:30616"/>
    </ligand>
</feature>
<dbReference type="GO" id="GO:0000407">
    <property type="term" value="C:phagophore assembly site"/>
    <property type="evidence" value="ECO:0007669"/>
    <property type="project" value="TreeGrafter"/>
</dbReference>
<dbReference type="InterPro" id="IPR045269">
    <property type="entry name" value="Atg1-like"/>
</dbReference>
<evidence type="ECO:0000256" key="4">
    <source>
        <dbReference type="ARBA" id="ARBA00022777"/>
    </source>
</evidence>
<name>A0A1B9GRS4_9TREE</name>
<dbReference type="Pfam" id="PF00069">
    <property type="entry name" value="Pkinase"/>
    <property type="match status" value="1"/>
</dbReference>
<dbReference type="PANTHER" id="PTHR24348:SF22">
    <property type="entry name" value="NON-SPECIFIC SERINE_THREONINE PROTEIN KINASE"/>
    <property type="match status" value="1"/>
</dbReference>
<keyword evidence="5 6" id="KW-0067">ATP-binding</keyword>
<dbReference type="PROSITE" id="PS50011">
    <property type="entry name" value="PROTEIN_KINASE_DOM"/>
    <property type="match status" value="1"/>
</dbReference>